<evidence type="ECO:0000259" key="7">
    <source>
        <dbReference type="PROSITE" id="PS50109"/>
    </source>
</evidence>
<dbReference type="SUPFAM" id="SSF47384">
    <property type="entry name" value="Homodimeric domain of signal transducing histidine kinase"/>
    <property type="match status" value="1"/>
</dbReference>
<dbReference type="InterPro" id="IPR036097">
    <property type="entry name" value="HisK_dim/P_sf"/>
</dbReference>
<dbReference type="InterPro" id="IPR005467">
    <property type="entry name" value="His_kinase_dom"/>
</dbReference>
<dbReference type="PROSITE" id="PS50113">
    <property type="entry name" value="PAC"/>
    <property type="match status" value="1"/>
</dbReference>
<dbReference type="EC" id="2.7.13.3" evidence="2"/>
<evidence type="ECO:0000256" key="4">
    <source>
        <dbReference type="ARBA" id="ARBA00022679"/>
    </source>
</evidence>
<keyword evidence="3" id="KW-0597">Phosphoprotein</keyword>
<dbReference type="SUPFAM" id="SSF55874">
    <property type="entry name" value="ATPase domain of HSP90 chaperone/DNA topoisomerase II/histidine kinase"/>
    <property type="match status" value="1"/>
</dbReference>
<dbReference type="InterPro" id="IPR000014">
    <property type="entry name" value="PAS"/>
</dbReference>
<dbReference type="PANTHER" id="PTHR43711">
    <property type="entry name" value="TWO-COMPONENT HISTIDINE KINASE"/>
    <property type="match status" value="1"/>
</dbReference>
<proteinExistence type="predicted"/>
<dbReference type="InterPro" id="IPR003018">
    <property type="entry name" value="GAF"/>
</dbReference>
<dbReference type="SUPFAM" id="SSF55785">
    <property type="entry name" value="PYP-like sensor domain (PAS domain)"/>
    <property type="match status" value="1"/>
</dbReference>
<dbReference type="SMART" id="SM00091">
    <property type="entry name" value="PAS"/>
    <property type="match status" value="1"/>
</dbReference>
<accession>A0A4U1IL80</accession>
<dbReference type="Gene3D" id="3.30.450.20">
    <property type="entry name" value="PAS domain"/>
    <property type="match status" value="1"/>
</dbReference>
<dbReference type="AlphaFoldDB" id="A0A4U1IL80"/>
<dbReference type="Gene3D" id="3.30.565.10">
    <property type="entry name" value="Histidine kinase-like ATPase, C-terminal domain"/>
    <property type="match status" value="1"/>
</dbReference>
<dbReference type="Proteomes" id="UP000309215">
    <property type="component" value="Unassembled WGS sequence"/>
</dbReference>
<name>A0A4U1IL80_9BACT</name>
<evidence type="ECO:0000313" key="11">
    <source>
        <dbReference type="Proteomes" id="UP000309215"/>
    </source>
</evidence>
<feature type="domain" description="PAS" evidence="8">
    <location>
        <begin position="22"/>
        <end position="93"/>
    </location>
</feature>
<dbReference type="OrthoDB" id="5482881at2"/>
<dbReference type="CDD" id="cd00082">
    <property type="entry name" value="HisKA"/>
    <property type="match status" value="1"/>
</dbReference>
<dbReference type="SUPFAM" id="SSF55781">
    <property type="entry name" value="GAF domain-like"/>
    <property type="match status" value="2"/>
</dbReference>
<reference evidence="10 11" key="1">
    <citation type="submission" date="2019-04" db="EMBL/GenBank/DDBJ databases">
        <authorList>
            <person name="Li Y."/>
            <person name="Wang J."/>
        </authorList>
    </citation>
    <scope>NUCLEOTIDE SEQUENCE [LARGE SCALE GENOMIC DNA]</scope>
    <source>
        <strain evidence="10 11">DSM 14668</strain>
    </source>
</reference>
<dbReference type="Pfam" id="PF02518">
    <property type="entry name" value="HATPase_c"/>
    <property type="match status" value="1"/>
</dbReference>
<evidence type="ECO:0000259" key="9">
    <source>
        <dbReference type="PROSITE" id="PS50113"/>
    </source>
</evidence>
<keyword evidence="4" id="KW-0808">Transferase</keyword>
<dbReference type="SMART" id="SM00065">
    <property type="entry name" value="GAF"/>
    <property type="match status" value="2"/>
</dbReference>
<evidence type="ECO:0000256" key="1">
    <source>
        <dbReference type="ARBA" id="ARBA00000085"/>
    </source>
</evidence>
<keyword evidence="6" id="KW-0902">Two-component regulatory system</keyword>
<dbReference type="GO" id="GO:0000155">
    <property type="term" value="F:phosphorelay sensor kinase activity"/>
    <property type="evidence" value="ECO:0007669"/>
    <property type="project" value="InterPro"/>
</dbReference>
<dbReference type="InterPro" id="IPR050736">
    <property type="entry name" value="Sensor_HK_Regulatory"/>
</dbReference>
<dbReference type="RefSeq" id="WP_136935852.1">
    <property type="nucleotide sequence ID" value="NZ_SSMQ01000103.1"/>
</dbReference>
<feature type="domain" description="PAC" evidence="9">
    <location>
        <begin position="96"/>
        <end position="148"/>
    </location>
</feature>
<dbReference type="PROSITE" id="PS50109">
    <property type="entry name" value="HIS_KIN"/>
    <property type="match status" value="1"/>
</dbReference>
<evidence type="ECO:0000259" key="8">
    <source>
        <dbReference type="PROSITE" id="PS50112"/>
    </source>
</evidence>
<sequence length="735" mass="80152">MAKADGEPGRLVTDSAAPLESTASFLDSIVENLPHMIFVKDAAELRFVLFNKAGEDLLGLHRDAILGKNDDDLFPREQAMFFVAKDREVLSGKRLVDITEEPIQTRHGLRVLHTKKIPIVDHAGQPRFLLGISEDITERKLLEERIRRADERQRVLAQTTAPLAPAGEDPLPAAARLALPVGGDGCMFLVELASGAPRAVVAHVDAAREERWRRLVETSNLVERFSGSARAVLEAGQPLVLNEIDPATLASFSTDAKAAEELAALGPHALLLVSLRGRAQQLGTLVFLRDVTARAFDEDDRAFAERFAQRLAGDLDNTRLYRELERAEAAQRFLGEAAERLAGSLDFDELVGLVPRLALPFLADWCVMFLLEDDGQMRRFAVAHVDPSREPMLVESVGRYAPGSKQPGLEPARTQEPILNSVVDDALLDRVCVDADHKDLVRRIGTATAMAVPVRARGRVLGSISLGRGSGGPLYQSHDLTLAVALADRVGISLDNARLYQEAQAALRARDEFLSIASHELRTPLTTACLSVDLLARGLQSGWTHSACTARVFGTQKQLARLKRLVDGLLDVSRIAAGRLVLELEEIDLCALCTELVDRFAEEARRVGSEVHLRVSCARRIRADAMRIEQVLTNLLANALRYAAPAPIHVQVEVTEGGARLSVRDEGKGIAPEDLARLFDRFERGTTSSAHGGLGLGLYIARQICEAHGGTIRAFSEPGRGAEFVVELPLSPPQP</sequence>
<dbReference type="PRINTS" id="PR00344">
    <property type="entry name" value="BCTRLSENSOR"/>
</dbReference>
<dbReference type="InterPro" id="IPR000700">
    <property type="entry name" value="PAS-assoc_C"/>
</dbReference>
<evidence type="ECO:0000256" key="3">
    <source>
        <dbReference type="ARBA" id="ARBA00022553"/>
    </source>
</evidence>
<feature type="domain" description="Histidine kinase" evidence="7">
    <location>
        <begin position="516"/>
        <end position="732"/>
    </location>
</feature>
<dbReference type="PROSITE" id="PS50112">
    <property type="entry name" value="PAS"/>
    <property type="match status" value="1"/>
</dbReference>
<evidence type="ECO:0000256" key="6">
    <source>
        <dbReference type="ARBA" id="ARBA00023012"/>
    </source>
</evidence>
<dbReference type="SMART" id="SM00388">
    <property type="entry name" value="HisKA"/>
    <property type="match status" value="1"/>
</dbReference>
<dbReference type="InterPro" id="IPR035965">
    <property type="entry name" value="PAS-like_dom_sf"/>
</dbReference>
<comment type="caution">
    <text evidence="10">The sequence shown here is derived from an EMBL/GenBank/DDBJ whole genome shotgun (WGS) entry which is preliminary data.</text>
</comment>
<dbReference type="CDD" id="cd00075">
    <property type="entry name" value="HATPase"/>
    <property type="match status" value="1"/>
</dbReference>
<dbReference type="PANTHER" id="PTHR43711:SF1">
    <property type="entry name" value="HISTIDINE KINASE 1"/>
    <property type="match status" value="1"/>
</dbReference>
<dbReference type="InterPro" id="IPR004358">
    <property type="entry name" value="Sig_transdc_His_kin-like_C"/>
</dbReference>
<dbReference type="Pfam" id="PF01590">
    <property type="entry name" value="GAF"/>
    <property type="match status" value="2"/>
</dbReference>
<organism evidence="10 11">
    <name type="scientific">Polyangium fumosum</name>
    <dbReference type="NCBI Taxonomy" id="889272"/>
    <lineage>
        <taxon>Bacteria</taxon>
        <taxon>Pseudomonadati</taxon>
        <taxon>Myxococcota</taxon>
        <taxon>Polyangia</taxon>
        <taxon>Polyangiales</taxon>
        <taxon>Polyangiaceae</taxon>
        <taxon>Polyangium</taxon>
    </lineage>
</organism>
<dbReference type="InterPro" id="IPR029016">
    <property type="entry name" value="GAF-like_dom_sf"/>
</dbReference>
<gene>
    <name evidence="10" type="ORF">E8A74_47685</name>
</gene>
<evidence type="ECO:0000256" key="5">
    <source>
        <dbReference type="ARBA" id="ARBA00022777"/>
    </source>
</evidence>
<dbReference type="Gene3D" id="3.30.450.40">
    <property type="match status" value="2"/>
</dbReference>
<comment type="catalytic activity">
    <reaction evidence="1">
        <text>ATP + protein L-histidine = ADP + protein N-phospho-L-histidine.</text>
        <dbReference type="EC" id="2.7.13.3"/>
    </reaction>
</comment>
<dbReference type="FunFam" id="3.30.565.10:FF:000006">
    <property type="entry name" value="Sensor histidine kinase WalK"/>
    <property type="match status" value="1"/>
</dbReference>
<dbReference type="SMART" id="SM00387">
    <property type="entry name" value="HATPase_c"/>
    <property type="match status" value="1"/>
</dbReference>
<keyword evidence="5" id="KW-0418">Kinase</keyword>
<dbReference type="CDD" id="cd00130">
    <property type="entry name" value="PAS"/>
    <property type="match status" value="1"/>
</dbReference>
<dbReference type="NCBIfam" id="TIGR00229">
    <property type="entry name" value="sensory_box"/>
    <property type="match status" value="1"/>
</dbReference>
<dbReference type="InterPro" id="IPR003661">
    <property type="entry name" value="HisK_dim/P_dom"/>
</dbReference>
<evidence type="ECO:0000256" key="2">
    <source>
        <dbReference type="ARBA" id="ARBA00012438"/>
    </source>
</evidence>
<dbReference type="InterPro" id="IPR003594">
    <property type="entry name" value="HATPase_dom"/>
</dbReference>
<dbReference type="Pfam" id="PF08448">
    <property type="entry name" value="PAS_4"/>
    <property type="match status" value="1"/>
</dbReference>
<dbReference type="InterPro" id="IPR036890">
    <property type="entry name" value="HATPase_C_sf"/>
</dbReference>
<protein>
    <recommendedName>
        <fullName evidence="2">histidine kinase</fullName>
        <ecNumber evidence="2">2.7.13.3</ecNumber>
    </recommendedName>
</protein>
<dbReference type="Pfam" id="PF00512">
    <property type="entry name" value="HisKA"/>
    <property type="match status" value="1"/>
</dbReference>
<dbReference type="Gene3D" id="1.10.287.130">
    <property type="match status" value="1"/>
</dbReference>
<dbReference type="EMBL" id="SSMQ01000103">
    <property type="protein sequence ID" value="TKC94730.1"/>
    <property type="molecule type" value="Genomic_DNA"/>
</dbReference>
<evidence type="ECO:0000313" key="10">
    <source>
        <dbReference type="EMBL" id="TKC94730.1"/>
    </source>
</evidence>
<dbReference type="InterPro" id="IPR013656">
    <property type="entry name" value="PAS_4"/>
</dbReference>
<keyword evidence="11" id="KW-1185">Reference proteome</keyword>